<evidence type="ECO:0000256" key="4">
    <source>
        <dbReference type="ARBA" id="ARBA00022837"/>
    </source>
</evidence>
<dbReference type="PANTHER" id="PTHR24026:SF133">
    <property type="entry name" value="CADHERIN-RELATED FAMILY MEMBER 2"/>
    <property type="match status" value="1"/>
</dbReference>
<dbReference type="OrthoDB" id="6250271at2759"/>
<dbReference type="Proteomes" id="UP000502823">
    <property type="component" value="Unassembled WGS sequence"/>
</dbReference>
<dbReference type="SMART" id="SM00112">
    <property type="entry name" value="CA"/>
    <property type="match status" value="4"/>
</dbReference>
<keyword evidence="3" id="KW-0677">Repeat</keyword>
<feature type="domain" description="Cadherin" evidence="10">
    <location>
        <begin position="286"/>
        <end position="383"/>
    </location>
</feature>
<dbReference type="AlphaFoldDB" id="A0A6L2PZJ8"/>
<dbReference type="Gene3D" id="2.60.40.60">
    <property type="entry name" value="Cadherins"/>
    <property type="match status" value="5"/>
</dbReference>
<protein>
    <recommendedName>
        <fullName evidence="10">Cadherin domain-containing protein</fullName>
    </recommendedName>
</protein>
<dbReference type="EMBL" id="BLKM01000708">
    <property type="protein sequence ID" value="GFG37664.1"/>
    <property type="molecule type" value="Genomic_DNA"/>
</dbReference>
<evidence type="ECO:0000256" key="1">
    <source>
        <dbReference type="ARBA" id="ARBA00004370"/>
    </source>
</evidence>
<evidence type="ECO:0000256" key="5">
    <source>
        <dbReference type="ARBA" id="ARBA00022989"/>
    </source>
</evidence>
<keyword evidence="6 9" id="KW-0472">Membrane</keyword>
<keyword evidence="12" id="KW-1185">Reference proteome</keyword>
<comment type="subcellular location">
    <subcellularLocation>
        <location evidence="1">Membrane</location>
    </subcellularLocation>
</comment>
<dbReference type="Pfam" id="PF00028">
    <property type="entry name" value="Cadherin"/>
    <property type="match status" value="2"/>
</dbReference>
<sequence length="999" mass="110091">MPVNRVIAYGEFQILSLFVRYTTVDNVLSWELNAKRKWRIDEPVEFSAEPTGFCVEPDESYTGPLELCAQPLQFCDEPVKSCAEPLEFRAEPLESCAEPFYSCAEPVESCSEPLESCAETLESCAEPVESCAEPLESCAEPLESCAEPVESCSEPLESCTEPLESCAEPVESCAEPLESCAEPLESCAEPLESCAEPVESCAEPVESCAEPLESCAEPVESCAEPLESCAEPVLSYSHNHTLILKIQINLLLQIFRFQFFVHLSLLPLPDNRCFLESGGSAESFFVSEDQPVGAVIGTLRIYGDPSDRGGNIVLRLKELDSPVRIVPGTKNLTLTRRLDKEGVDGPSSVYVNVICDRKRTADPGFVIPVNIRVTDANDNAPQFVNAPYVLNISEVTVVGTRVLQGVRAVDADQQGPYSTVQYSVLPGPHSDYFVFVNGLEGTLLLRKPLDYESLTNFSVDIRAQDQGSPPQHSDTVLYVNVIDADDQNPRFYDDRYTAVLPDNPIQGTRLHIEPRDIAAYDQDIGINAAIFYSFNSADYRYFDIDRSSGHVTIKRPIPDDELLQPATLVVRATQYDNQDRYALATLTVSRVGAIPRELQFLQKNYLVGVLENAPVNSILLTAVTNNPRDKRLRFWLEDNLHPGMFSVNSAGDIFLRQPLDYEVEDFYSFLVHVTDGRTNDTAKVNISVLNVNDWDPRFRYPQYEFFVTNPRVSAGDTVGRVEAADGDRGDFITLSLRGPGARMFDISDMGDIILVDMTLLNGSTAHMIAVATDSGIPPRQATVPVIVHFPESVMQTARGTSYMLMVVFGSLLGILGLTIIMLILYIYKHKRPKSGNRSGTKGYMNNPIQHEKLPPGGGAGKVDNPMFHGQQEGGGAYQTATVKSIMSRNSSSRASIREACANPLSQGLGSGKHKVAPAPPQIPDDIRASTPTVSNNNNNQPKNGINWPSGSIPRRVKKLSWDDESCQQKKLEMDPDVSVTPLTAQDEQSSDQMNLTVYF</sequence>
<reference evidence="12" key="1">
    <citation type="submission" date="2020-01" db="EMBL/GenBank/DDBJ databases">
        <title>Draft genome sequence of the Termite Coptotermes fromosanus.</title>
        <authorList>
            <person name="Itakura S."/>
            <person name="Yosikawa Y."/>
            <person name="Umezawa K."/>
        </authorList>
    </citation>
    <scope>NUCLEOTIDE SEQUENCE [LARGE SCALE GENOMIC DNA]</scope>
</reference>
<dbReference type="PANTHER" id="PTHR24026">
    <property type="entry name" value="FAT ATYPICAL CADHERIN-RELATED"/>
    <property type="match status" value="1"/>
</dbReference>
<evidence type="ECO:0000256" key="9">
    <source>
        <dbReference type="SAM" id="Phobius"/>
    </source>
</evidence>
<evidence type="ECO:0000259" key="10">
    <source>
        <dbReference type="PROSITE" id="PS50268"/>
    </source>
</evidence>
<dbReference type="PROSITE" id="PS00232">
    <property type="entry name" value="CADHERIN_1"/>
    <property type="match status" value="1"/>
</dbReference>
<feature type="domain" description="Cadherin" evidence="10">
    <location>
        <begin position="601"/>
        <end position="698"/>
    </location>
</feature>
<dbReference type="InterPro" id="IPR015919">
    <property type="entry name" value="Cadherin-like_sf"/>
</dbReference>
<feature type="domain" description="Cadherin" evidence="10">
    <location>
        <begin position="492"/>
        <end position="589"/>
    </location>
</feature>
<keyword evidence="4 7" id="KW-0106">Calcium</keyword>
<feature type="region of interest" description="Disordered" evidence="8">
    <location>
        <begin position="926"/>
        <end position="999"/>
    </location>
</feature>
<dbReference type="InParanoid" id="A0A6L2PZJ8"/>
<feature type="compositionally biased region" description="Polar residues" evidence="8">
    <location>
        <begin position="980"/>
        <end position="999"/>
    </location>
</feature>
<keyword evidence="5 9" id="KW-1133">Transmembrane helix</keyword>
<proteinExistence type="predicted"/>
<name>A0A6L2PZJ8_COPFO</name>
<gene>
    <name evidence="11" type="ORF">Cfor_02027</name>
</gene>
<evidence type="ECO:0000256" key="7">
    <source>
        <dbReference type="PROSITE-ProRule" id="PRU00043"/>
    </source>
</evidence>
<comment type="caution">
    <text evidence="11">The sequence shown here is derived from an EMBL/GenBank/DDBJ whole genome shotgun (WGS) entry which is preliminary data.</text>
</comment>
<organism evidence="11 12">
    <name type="scientific">Coptotermes formosanus</name>
    <name type="common">Formosan subterranean termite</name>
    <dbReference type="NCBI Taxonomy" id="36987"/>
    <lineage>
        <taxon>Eukaryota</taxon>
        <taxon>Metazoa</taxon>
        <taxon>Ecdysozoa</taxon>
        <taxon>Arthropoda</taxon>
        <taxon>Hexapoda</taxon>
        <taxon>Insecta</taxon>
        <taxon>Pterygota</taxon>
        <taxon>Neoptera</taxon>
        <taxon>Polyneoptera</taxon>
        <taxon>Dictyoptera</taxon>
        <taxon>Blattodea</taxon>
        <taxon>Blattoidea</taxon>
        <taxon>Termitoidae</taxon>
        <taxon>Rhinotermitidae</taxon>
        <taxon>Coptotermes</taxon>
    </lineage>
</organism>
<keyword evidence="2 9" id="KW-0812">Transmembrane</keyword>
<evidence type="ECO:0000313" key="12">
    <source>
        <dbReference type="Proteomes" id="UP000502823"/>
    </source>
</evidence>
<evidence type="ECO:0000256" key="3">
    <source>
        <dbReference type="ARBA" id="ARBA00022737"/>
    </source>
</evidence>
<evidence type="ECO:0000313" key="11">
    <source>
        <dbReference type="EMBL" id="GFG37664.1"/>
    </source>
</evidence>
<evidence type="ECO:0000256" key="2">
    <source>
        <dbReference type="ARBA" id="ARBA00022692"/>
    </source>
</evidence>
<dbReference type="GO" id="GO:0005509">
    <property type="term" value="F:calcium ion binding"/>
    <property type="evidence" value="ECO:0007669"/>
    <property type="project" value="UniProtKB-UniRule"/>
</dbReference>
<accession>A0A6L2PZJ8</accession>
<feature type="domain" description="Cadherin" evidence="10">
    <location>
        <begin position="384"/>
        <end position="491"/>
    </location>
</feature>
<dbReference type="PROSITE" id="PS50268">
    <property type="entry name" value="CADHERIN_2"/>
    <property type="match status" value="4"/>
</dbReference>
<dbReference type="FunFam" id="2.60.40.60:FF:000262">
    <property type="entry name" value="protocadherin-23 isoform X2"/>
    <property type="match status" value="1"/>
</dbReference>
<evidence type="ECO:0000256" key="6">
    <source>
        <dbReference type="ARBA" id="ARBA00023136"/>
    </source>
</evidence>
<feature type="transmembrane region" description="Helical" evidence="9">
    <location>
        <begin position="802"/>
        <end position="827"/>
    </location>
</feature>
<dbReference type="PRINTS" id="PR00205">
    <property type="entry name" value="CADHERIN"/>
</dbReference>
<dbReference type="CDD" id="cd11304">
    <property type="entry name" value="Cadherin_repeat"/>
    <property type="match status" value="5"/>
</dbReference>
<dbReference type="GO" id="GO:0007156">
    <property type="term" value="P:homophilic cell adhesion via plasma membrane adhesion molecules"/>
    <property type="evidence" value="ECO:0007669"/>
    <property type="project" value="InterPro"/>
</dbReference>
<dbReference type="FunCoup" id="A0A6L2PZJ8">
    <property type="interactions" value="65"/>
</dbReference>
<dbReference type="SUPFAM" id="SSF49313">
    <property type="entry name" value="Cadherin-like"/>
    <property type="match status" value="4"/>
</dbReference>
<dbReference type="GO" id="GO:0005886">
    <property type="term" value="C:plasma membrane"/>
    <property type="evidence" value="ECO:0007669"/>
    <property type="project" value="InterPro"/>
</dbReference>
<dbReference type="InterPro" id="IPR020894">
    <property type="entry name" value="Cadherin_CS"/>
</dbReference>
<evidence type="ECO:0000256" key="8">
    <source>
        <dbReference type="SAM" id="MobiDB-lite"/>
    </source>
</evidence>
<dbReference type="InterPro" id="IPR002126">
    <property type="entry name" value="Cadherin-like_dom"/>
</dbReference>
<feature type="compositionally biased region" description="Low complexity" evidence="8">
    <location>
        <begin position="935"/>
        <end position="946"/>
    </location>
</feature>